<keyword evidence="8" id="KW-0255">Endonuclease</keyword>
<dbReference type="SUPFAM" id="SSF53098">
    <property type="entry name" value="Ribonuclease H-like"/>
    <property type="match status" value="1"/>
</dbReference>
<feature type="domain" description="Integrase catalytic" evidence="23">
    <location>
        <begin position="1170"/>
        <end position="1329"/>
    </location>
</feature>
<accession>A0AAE1IZ83</accession>
<dbReference type="GO" id="GO:0003723">
    <property type="term" value="F:RNA binding"/>
    <property type="evidence" value="ECO:0007669"/>
    <property type="project" value="UniProtKB-KW"/>
</dbReference>
<dbReference type="GO" id="GO:0046872">
    <property type="term" value="F:metal ion binding"/>
    <property type="evidence" value="ECO:0007669"/>
    <property type="project" value="UniProtKB-KW"/>
</dbReference>
<keyword evidence="18" id="KW-0511">Multifunctional enzyme</keyword>
<dbReference type="GO" id="GO:0004519">
    <property type="term" value="F:endonuclease activity"/>
    <property type="evidence" value="ECO:0007669"/>
    <property type="project" value="UniProtKB-KW"/>
</dbReference>
<proteinExistence type="predicted"/>
<dbReference type="GO" id="GO:0006508">
    <property type="term" value="P:proteolysis"/>
    <property type="evidence" value="ECO:0007669"/>
    <property type="project" value="UniProtKB-KW"/>
</dbReference>
<dbReference type="CDD" id="cd09274">
    <property type="entry name" value="RNase_HI_RT_Ty3"/>
    <property type="match status" value="1"/>
</dbReference>
<evidence type="ECO:0000256" key="1">
    <source>
        <dbReference type="ARBA" id="ARBA00004123"/>
    </source>
</evidence>
<keyword evidence="2" id="KW-0645">Protease</keyword>
<sequence length="1539" mass="174865">MSGTTEDIVLSGEERGRETQPPHQPKKVRGASKSRQATDVATLTVKVEALEEALQEVVARVDKVEGDFATLENHTLEQLDNVRLDLDSHLNVEEERAESMRRLEAKVMDAITAMQDQLNSLKASLESQAKTPLGAGTSGAREVRLDLPKPKEFKGVRDAKEVENFLWQMERYAESLNLANDTDKVRTASLFLTDNAMLWWRRKHADMDKGLCTITTWEDFKKELKKQFYPENVVYEARKKLRELKHKTTITDYVRDFTTLILQIPNLTGEESLFYFIDGLQNWAKHELQRRGVTNVDEAITIAESLTEYQRGEKGESSKPKSSKPSQGKGGGDKGKGTTKGGAGKTFHKNQYEEKKKNKNYTISCFVCKGPHRMSNCPKLGTLSAIVEGQDVPNEEGPSSQIGSLRLLNALKAKPVQSAPKSNGLMYVEAKLNGKPVKVMVDTGATHNVITPEEAKRVGLSVSQPRGGWLKTVNAPAKPLNGVATGVELCLGTWKGTVDLSVAPMDDFKVVFGMDFLRKAKAFLMPCYDSVCIMEKGIACTVPATSDDRVAHLSAMQVEKGLKKGEVTYLAALKEVNSNEEDSGSLPPIIQNVLKENEDIMPPELPKRLPPRREVDHRIELEPGARPPAMAPYRMAPPELEELRKQLKGLLDAGHIRPSKAPYGAPVLFQRKHDGSLRLCIDYRALNKVTIKNKYPIPLIADLFDRLGKAKYFSKLDLRSGYHQIRIAEGDEPKTACVTRYGSFEWLVMPFGLTNAPATFCTLMNEIFHPFLDRFVVVYLDDIVIYSDTLETHAEHLRAVFQTLRKNELYVKKEKCSFAKEEVHFLGHIIRQGTLMMDKEKIRAIEEWEPPTRVSEVRSFLGLVNYYRRFIKGYSARAAPLTDLLKKNKPWDWTKECQDAFEDLKAAVMEEPVLALPDFSKTFEVHTDASDFAIGGVLMQERHPIAFESRKLNDAERRYTVQEKEMTAVVHCLRTWRHYLLGSRFVIKTDNVATRYFQTQKKLTPKQARWQDFLAEFDYVMEYKPGTANVVADALSRKAELASMSQAEGDLITKIVEGMNHDPVARQLVEMAKEGKTKRFWLEDGLLYTVGRRVFVPKWDNLRKELIKECHDSKWAGHPGQRRTLALLEATYYWPQMRDEVELYVKTCLVCQQDKIVNQQPAGLLEPLPVPGQPWESVSMDFISALPRSEGCGSIMVVVDRFSKYATFIAAPTDCTAEEAARLFFKNVVKYWGLPKTIISDRDPRFTGKLWTELFKLLGTELHFSTSFHPQTDGQTERVNSLLECYLRHFVSANQKDWAKLLDVAQFSYNLQKSEATGSSPFEVVMGQQPLTPHALATTYKGKSPGAYHMAKSWQEQAEVTRSYLVKAAKRMKKFADRKRRASEYHVGDKVMVKLLPQQFKVFRKVHKGLIRKYVGPYKIVGKVGKVSYKLDLPSNLKIHPVFHVSMLKPFHEDKDDPDRAISMRAPPTMTKSFDQEIEEVLADRVVRRRGVPPSTQYLIKWKGLPESEATWEPQEDLWQFEDHLHRYKDKSVTRTSPD</sequence>
<evidence type="ECO:0000256" key="17">
    <source>
        <dbReference type="ARBA" id="ARBA00023242"/>
    </source>
</evidence>
<keyword evidence="17" id="KW-0539">Nucleus</keyword>
<dbReference type="GO" id="GO:0003887">
    <property type="term" value="F:DNA-directed DNA polymerase activity"/>
    <property type="evidence" value="ECO:0007669"/>
    <property type="project" value="UniProtKB-KW"/>
</dbReference>
<keyword evidence="13" id="KW-0695">RNA-directed DNA polymerase</keyword>
<feature type="compositionally biased region" description="Basic and acidic residues" evidence="20">
    <location>
        <begin position="310"/>
        <end position="319"/>
    </location>
</feature>
<dbReference type="PROSITE" id="PS50994">
    <property type="entry name" value="INTEGRASE"/>
    <property type="match status" value="1"/>
</dbReference>
<dbReference type="InterPro" id="IPR000953">
    <property type="entry name" value="Chromo/chromo_shadow_dom"/>
</dbReference>
<keyword evidence="3" id="KW-0808">Transferase</keyword>
<evidence type="ECO:0000256" key="15">
    <source>
        <dbReference type="ARBA" id="ARBA00023125"/>
    </source>
</evidence>
<keyword evidence="7" id="KW-0064">Aspartyl protease</keyword>
<gene>
    <name evidence="24" type="ORF">QN277_006056</name>
</gene>
<dbReference type="InterPro" id="IPR001969">
    <property type="entry name" value="Aspartic_peptidase_AS"/>
</dbReference>
<feature type="domain" description="Chromo" evidence="21">
    <location>
        <begin position="1476"/>
        <end position="1539"/>
    </location>
</feature>
<dbReference type="Gene3D" id="2.40.70.10">
    <property type="entry name" value="Acid Proteases"/>
    <property type="match status" value="1"/>
</dbReference>
<keyword evidence="10" id="KW-0460">Magnesium</keyword>
<dbReference type="InterPro" id="IPR016197">
    <property type="entry name" value="Chromo-like_dom_sf"/>
</dbReference>
<evidence type="ECO:0000259" key="22">
    <source>
        <dbReference type="PROSITE" id="PS50878"/>
    </source>
</evidence>
<dbReference type="InterPro" id="IPR023779">
    <property type="entry name" value="Chromodomain_CS"/>
</dbReference>
<evidence type="ECO:0000256" key="12">
    <source>
        <dbReference type="ARBA" id="ARBA00022908"/>
    </source>
</evidence>
<evidence type="ECO:0000259" key="23">
    <source>
        <dbReference type="PROSITE" id="PS50994"/>
    </source>
</evidence>
<dbReference type="InterPro" id="IPR012337">
    <property type="entry name" value="RNaseH-like_sf"/>
</dbReference>
<reference evidence="24" key="1">
    <citation type="submission" date="2023-10" db="EMBL/GenBank/DDBJ databases">
        <title>Chromosome-level genome of the transformable northern wattle, Acacia crassicarpa.</title>
        <authorList>
            <person name="Massaro I."/>
            <person name="Sinha N.R."/>
            <person name="Poethig S."/>
            <person name="Leichty A.R."/>
        </authorList>
    </citation>
    <scope>NUCLEOTIDE SEQUENCE</scope>
    <source>
        <strain evidence="24">Acra3RX</strain>
        <tissue evidence="24">Leaf</tissue>
    </source>
</reference>
<evidence type="ECO:0000256" key="10">
    <source>
        <dbReference type="ARBA" id="ARBA00022842"/>
    </source>
</evidence>
<evidence type="ECO:0000256" key="20">
    <source>
        <dbReference type="SAM" id="MobiDB-lite"/>
    </source>
</evidence>
<dbReference type="GO" id="GO:0003677">
    <property type="term" value="F:DNA binding"/>
    <property type="evidence" value="ECO:0007669"/>
    <property type="project" value="UniProtKB-KW"/>
</dbReference>
<dbReference type="Pfam" id="PF00078">
    <property type="entry name" value="RVT_1"/>
    <property type="match status" value="1"/>
</dbReference>
<evidence type="ECO:0000256" key="13">
    <source>
        <dbReference type="ARBA" id="ARBA00022918"/>
    </source>
</evidence>
<dbReference type="Pfam" id="PF03732">
    <property type="entry name" value="Retrotrans_gag"/>
    <property type="match status" value="1"/>
</dbReference>
<evidence type="ECO:0000256" key="14">
    <source>
        <dbReference type="ARBA" id="ARBA00022932"/>
    </source>
</evidence>
<dbReference type="Gene3D" id="3.10.10.10">
    <property type="entry name" value="HIV Type 1 Reverse Transcriptase, subunit A, domain 1"/>
    <property type="match status" value="1"/>
</dbReference>
<dbReference type="Pfam" id="PF24626">
    <property type="entry name" value="SH3_Tf2-1"/>
    <property type="match status" value="1"/>
</dbReference>
<organism evidence="24 25">
    <name type="scientific">Acacia crassicarpa</name>
    <name type="common">northern wattle</name>
    <dbReference type="NCBI Taxonomy" id="499986"/>
    <lineage>
        <taxon>Eukaryota</taxon>
        <taxon>Viridiplantae</taxon>
        <taxon>Streptophyta</taxon>
        <taxon>Embryophyta</taxon>
        <taxon>Tracheophyta</taxon>
        <taxon>Spermatophyta</taxon>
        <taxon>Magnoliopsida</taxon>
        <taxon>eudicotyledons</taxon>
        <taxon>Gunneridae</taxon>
        <taxon>Pentapetalae</taxon>
        <taxon>rosids</taxon>
        <taxon>fabids</taxon>
        <taxon>Fabales</taxon>
        <taxon>Fabaceae</taxon>
        <taxon>Caesalpinioideae</taxon>
        <taxon>mimosoid clade</taxon>
        <taxon>Acacieae</taxon>
        <taxon>Acacia</taxon>
    </lineage>
</organism>
<dbReference type="InterPro" id="IPR041588">
    <property type="entry name" value="Integrase_H2C2"/>
</dbReference>
<dbReference type="PANTHER" id="PTHR37984:SF5">
    <property type="entry name" value="PROTEIN NYNRIN-LIKE"/>
    <property type="match status" value="1"/>
</dbReference>
<evidence type="ECO:0000256" key="8">
    <source>
        <dbReference type="ARBA" id="ARBA00022759"/>
    </source>
</evidence>
<dbReference type="InterPro" id="IPR043128">
    <property type="entry name" value="Rev_trsase/Diguanyl_cyclase"/>
</dbReference>
<keyword evidence="4" id="KW-0548">Nucleotidyltransferase</keyword>
<dbReference type="InterPro" id="IPR000477">
    <property type="entry name" value="RT_dom"/>
</dbReference>
<dbReference type="Pfam" id="PF00385">
    <property type="entry name" value="Chromo"/>
    <property type="match status" value="1"/>
</dbReference>
<dbReference type="SUPFAM" id="SSF56672">
    <property type="entry name" value="DNA/RNA polymerases"/>
    <property type="match status" value="1"/>
</dbReference>
<dbReference type="InterPro" id="IPR056924">
    <property type="entry name" value="SH3_Tf2-1"/>
</dbReference>
<dbReference type="CDD" id="cd01647">
    <property type="entry name" value="RT_LTR"/>
    <property type="match status" value="1"/>
</dbReference>
<name>A0AAE1IZ83_9FABA</name>
<evidence type="ECO:0000256" key="3">
    <source>
        <dbReference type="ARBA" id="ARBA00022679"/>
    </source>
</evidence>
<keyword evidence="11" id="KW-0694">RNA-binding</keyword>
<evidence type="ECO:0000313" key="24">
    <source>
        <dbReference type="EMBL" id="KAK4259756.1"/>
    </source>
</evidence>
<keyword evidence="15" id="KW-0238">DNA-binding</keyword>
<dbReference type="Pfam" id="PF13975">
    <property type="entry name" value="gag-asp_proteas"/>
    <property type="match status" value="1"/>
</dbReference>
<keyword evidence="12" id="KW-0229">DNA integration</keyword>
<dbReference type="PROSITE" id="PS50878">
    <property type="entry name" value="RT_POL"/>
    <property type="match status" value="1"/>
</dbReference>
<dbReference type="InterPro" id="IPR036397">
    <property type="entry name" value="RNaseH_sf"/>
</dbReference>
<dbReference type="GO" id="GO:0004190">
    <property type="term" value="F:aspartic-type endopeptidase activity"/>
    <property type="evidence" value="ECO:0007669"/>
    <property type="project" value="UniProtKB-KW"/>
</dbReference>
<evidence type="ECO:0000313" key="25">
    <source>
        <dbReference type="Proteomes" id="UP001293593"/>
    </source>
</evidence>
<dbReference type="Gene3D" id="3.30.70.270">
    <property type="match status" value="2"/>
</dbReference>
<dbReference type="CDD" id="cd00303">
    <property type="entry name" value="retropepsin_like"/>
    <property type="match status" value="1"/>
</dbReference>
<dbReference type="SUPFAM" id="SSF54160">
    <property type="entry name" value="Chromo domain-like"/>
    <property type="match status" value="1"/>
</dbReference>
<dbReference type="FunFam" id="3.30.70.270:FF:000026">
    <property type="entry name" value="Transposon Ty3-G Gag-Pol polyprotein"/>
    <property type="match status" value="1"/>
</dbReference>
<dbReference type="InterPro" id="IPR043502">
    <property type="entry name" value="DNA/RNA_pol_sf"/>
</dbReference>
<keyword evidence="16" id="KW-0233">DNA recombination</keyword>
<evidence type="ECO:0000256" key="18">
    <source>
        <dbReference type="ARBA" id="ARBA00023268"/>
    </source>
</evidence>
<dbReference type="GO" id="GO:0005634">
    <property type="term" value="C:nucleus"/>
    <property type="evidence" value="ECO:0007669"/>
    <property type="project" value="UniProtKB-SubCell"/>
</dbReference>
<feature type="domain" description="Reverse transcriptase" evidence="22">
    <location>
        <begin position="651"/>
        <end position="830"/>
    </location>
</feature>
<evidence type="ECO:0000256" key="6">
    <source>
        <dbReference type="ARBA" id="ARBA00022723"/>
    </source>
</evidence>
<dbReference type="FunFam" id="3.30.420.10:FF:000032">
    <property type="entry name" value="Retrovirus-related Pol polyprotein from transposon 297-like Protein"/>
    <property type="match status" value="1"/>
</dbReference>
<dbReference type="EMBL" id="JAWXYG010000011">
    <property type="protein sequence ID" value="KAK4259756.1"/>
    <property type="molecule type" value="Genomic_DNA"/>
</dbReference>
<dbReference type="GO" id="GO:0006310">
    <property type="term" value="P:DNA recombination"/>
    <property type="evidence" value="ECO:0007669"/>
    <property type="project" value="UniProtKB-KW"/>
</dbReference>
<evidence type="ECO:0008006" key="26">
    <source>
        <dbReference type="Google" id="ProtNLM"/>
    </source>
</evidence>
<dbReference type="Gene3D" id="3.30.420.10">
    <property type="entry name" value="Ribonuclease H-like superfamily/Ribonuclease H"/>
    <property type="match status" value="1"/>
</dbReference>
<dbReference type="FunFam" id="1.10.340.70:FF:000001">
    <property type="entry name" value="Retrovirus-related Pol polyprotein from transposon gypsy-like Protein"/>
    <property type="match status" value="1"/>
</dbReference>
<dbReference type="InterPro" id="IPR041577">
    <property type="entry name" value="RT_RNaseH_2"/>
</dbReference>
<dbReference type="PROSITE" id="PS00141">
    <property type="entry name" value="ASP_PROTEASE"/>
    <property type="match status" value="1"/>
</dbReference>
<feature type="region of interest" description="Disordered" evidence="20">
    <location>
        <begin position="1"/>
        <end position="35"/>
    </location>
</feature>
<dbReference type="SUPFAM" id="SSF50630">
    <property type="entry name" value="Acid proteases"/>
    <property type="match status" value="1"/>
</dbReference>
<evidence type="ECO:0000256" key="9">
    <source>
        <dbReference type="ARBA" id="ARBA00022801"/>
    </source>
</evidence>
<dbReference type="InterPro" id="IPR021109">
    <property type="entry name" value="Peptidase_aspartic_dom_sf"/>
</dbReference>
<dbReference type="GO" id="GO:0003964">
    <property type="term" value="F:RNA-directed DNA polymerase activity"/>
    <property type="evidence" value="ECO:0007669"/>
    <property type="project" value="UniProtKB-KW"/>
</dbReference>
<dbReference type="Gene3D" id="2.40.50.40">
    <property type="match status" value="1"/>
</dbReference>
<feature type="coiled-coil region" evidence="19">
    <location>
        <begin position="40"/>
        <end position="67"/>
    </location>
</feature>
<dbReference type="Gene3D" id="1.10.340.70">
    <property type="match status" value="1"/>
</dbReference>
<evidence type="ECO:0000256" key="11">
    <source>
        <dbReference type="ARBA" id="ARBA00022884"/>
    </source>
</evidence>
<evidence type="ECO:0000256" key="2">
    <source>
        <dbReference type="ARBA" id="ARBA00022670"/>
    </source>
</evidence>
<feature type="region of interest" description="Disordered" evidence="20">
    <location>
        <begin position="307"/>
        <end position="353"/>
    </location>
</feature>
<dbReference type="InterPro" id="IPR023780">
    <property type="entry name" value="Chromo_domain"/>
</dbReference>
<evidence type="ECO:0000256" key="7">
    <source>
        <dbReference type="ARBA" id="ARBA00022750"/>
    </source>
</evidence>
<keyword evidence="14" id="KW-0239">DNA-directed DNA polymerase</keyword>
<evidence type="ECO:0000259" key="21">
    <source>
        <dbReference type="PROSITE" id="PS50013"/>
    </source>
</evidence>
<dbReference type="InterPro" id="IPR001584">
    <property type="entry name" value="Integrase_cat-core"/>
</dbReference>
<dbReference type="Proteomes" id="UP001293593">
    <property type="component" value="Unassembled WGS sequence"/>
</dbReference>
<keyword evidence="5" id="KW-0540">Nuclease</keyword>
<evidence type="ECO:0000256" key="4">
    <source>
        <dbReference type="ARBA" id="ARBA00022695"/>
    </source>
</evidence>
<evidence type="ECO:0000256" key="19">
    <source>
        <dbReference type="SAM" id="Coils"/>
    </source>
</evidence>
<dbReference type="InterPro" id="IPR005162">
    <property type="entry name" value="Retrotrans_gag_dom"/>
</dbReference>
<evidence type="ECO:0000256" key="16">
    <source>
        <dbReference type="ARBA" id="ARBA00023172"/>
    </source>
</evidence>
<keyword evidence="9" id="KW-0378">Hydrolase</keyword>
<dbReference type="SMART" id="SM00298">
    <property type="entry name" value="CHROMO"/>
    <property type="match status" value="1"/>
</dbReference>
<keyword evidence="25" id="KW-1185">Reference proteome</keyword>
<keyword evidence="19" id="KW-0175">Coiled coil</keyword>
<dbReference type="CDD" id="cd00024">
    <property type="entry name" value="CD_CSD"/>
    <property type="match status" value="1"/>
</dbReference>
<dbReference type="GO" id="GO:0015074">
    <property type="term" value="P:DNA integration"/>
    <property type="evidence" value="ECO:0007669"/>
    <property type="project" value="UniProtKB-KW"/>
</dbReference>
<dbReference type="PROSITE" id="PS00598">
    <property type="entry name" value="CHROMO_1"/>
    <property type="match status" value="1"/>
</dbReference>
<dbReference type="Pfam" id="PF17919">
    <property type="entry name" value="RT_RNaseH_2"/>
    <property type="match status" value="1"/>
</dbReference>
<keyword evidence="6" id="KW-0479">Metal-binding</keyword>
<evidence type="ECO:0000256" key="5">
    <source>
        <dbReference type="ARBA" id="ARBA00022722"/>
    </source>
</evidence>
<dbReference type="InterPro" id="IPR050951">
    <property type="entry name" value="Retrovirus_Pol_polyprotein"/>
</dbReference>
<dbReference type="PANTHER" id="PTHR37984">
    <property type="entry name" value="PROTEIN CBG26694"/>
    <property type="match status" value="1"/>
</dbReference>
<protein>
    <recommendedName>
        <fullName evidence="26">Reverse transcriptase</fullName>
    </recommendedName>
</protein>
<comment type="subcellular location">
    <subcellularLocation>
        <location evidence="1">Nucleus</location>
    </subcellularLocation>
</comment>
<dbReference type="PROSITE" id="PS50013">
    <property type="entry name" value="CHROMO_2"/>
    <property type="match status" value="1"/>
</dbReference>
<comment type="caution">
    <text evidence="24">The sequence shown here is derived from an EMBL/GenBank/DDBJ whole genome shotgun (WGS) entry which is preliminary data.</text>
</comment>
<dbReference type="Pfam" id="PF17921">
    <property type="entry name" value="Integrase_H2C2"/>
    <property type="match status" value="1"/>
</dbReference>